<sequence>MVSYEGYMQIRILHTQGKSLRAIACEVGCSVNTVRKYLAAQDATRFSPPATPRESILSPFEGYLQERIAAAAPDWIPATGTVARDPVNGIRRW</sequence>
<dbReference type="Gene3D" id="1.10.10.60">
    <property type="entry name" value="Homeodomain-like"/>
    <property type="match status" value="1"/>
</dbReference>
<dbReference type="Pfam" id="PF13936">
    <property type="entry name" value="HTH_38"/>
    <property type="match status" value="1"/>
</dbReference>
<dbReference type="EMBL" id="JFHC01000131">
    <property type="protein sequence ID" value="KDR37849.1"/>
    <property type="molecule type" value="Genomic_DNA"/>
</dbReference>
<gene>
    <name evidence="2" type="ORF">BG61_06705</name>
</gene>
<evidence type="ECO:0000313" key="3">
    <source>
        <dbReference type="Proteomes" id="UP000027466"/>
    </source>
</evidence>
<dbReference type="Proteomes" id="UP000027466">
    <property type="component" value="Unassembled WGS sequence"/>
</dbReference>
<comment type="caution">
    <text evidence="2">The sequence shown here is derived from an EMBL/GenBank/DDBJ whole genome shotgun (WGS) entry which is preliminary data.</text>
</comment>
<evidence type="ECO:0000259" key="1">
    <source>
        <dbReference type="PROSITE" id="PS50531"/>
    </source>
</evidence>
<dbReference type="InterPro" id="IPR025246">
    <property type="entry name" value="IS30-like_HTH"/>
</dbReference>
<dbReference type="RefSeq" id="WP_338152277.1">
    <property type="nucleotide sequence ID" value="NZ_JFHC01000131.1"/>
</dbReference>
<feature type="domain" description="HTH IS21-type" evidence="1">
    <location>
        <begin position="5"/>
        <end position="68"/>
    </location>
</feature>
<name>A0A069PDG4_9BURK</name>
<reference evidence="2 3" key="1">
    <citation type="submission" date="2014-03" db="EMBL/GenBank/DDBJ databases">
        <title>Draft Genome Sequences of Four Burkholderia Strains.</title>
        <authorList>
            <person name="Liu X.Y."/>
            <person name="Li C.X."/>
            <person name="Xu J.H."/>
        </authorList>
    </citation>
    <scope>NUCLEOTIDE SEQUENCE [LARGE SCALE GENOMIC DNA]</scope>
    <source>
        <strain evidence="2 3">DSM 50014</strain>
    </source>
</reference>
<proteinExistence type="predicted"/>
<keyword evidence="3" id="KW-1185">Reference proteome</keyword>
<dbReference type="AlphaFoldDB" id="A0A069PDG4"/>
<accession>A0A069PDG4</accession>
<dbReference type="PROSITE" id="PS50531">
    <property type="entry name" value="HTH_IS21"/>
    <property type="match status" value="1"/>
</dbReference>
<protein>
    <recommendedName>
        <fullName evidence="1">HTH IS21-type domain-containing protein</fullName>
    </recommendedName>
</protein>
<evidence type="ECO:0000313" key="2">
    <source>
        <dbReference type="EMBL" id="KDR37849.1"/>
    </source>
</evidence>
<organism evidence="2 3">
    <name type="scientific">Caballeronia glathei</name>
    <dbReference type="NCBI Taxonomy" id="60547"/>
    <lineage>
        <taxon>Bacteria</taxon>
        <taxon>Pseudomonadati</taxon>
        <taxon>Pseudomonadota</taxon>
        <taxon>Betaproteobacteria</taxon>
        <taxon>Burkholderiales</taxon>
        <taxon>Burkholderiaceae</taxon>
        <taxon>Caballeronia</taxon>
    </lineage>
</organism>
<dbReference type="InterPro" id="IPR017894">
    <property type="entry name" value="HTH_IS21_transposase_type"/>
</dbReference>